<keyword evidence="10" id="KW-1185">Reference proteome</keyword>
<keyword evidence="5 8" id="KW-0274">FAD</keyword>
<evidence type="ECO:0000256" key="2">
    <source>
        <dbReference type="ARBA" id="ARBA00004777"/>
    </source>
</evidence>
<evidence type="ECO:0000256" key="6">
    <source>
        <dbReference type="ARBA" id="ARBA00023002"/>
    </source>
</evidence>
<dbReference type="GO" id="GO:0005829">
    <property type="term" value="C:cytosol"/>
    <property type="evidence" value="ECO:0007669"/>
    <property type="project" value="TreeGrafter"/>
</dbReference>
<dbReference type="CDD" id="cd00537">
    <property type="entry name" value="MTHFR"/>
    <property type="match status" value="1"/>
</dbReference>
<comment type="similarity">
    <text evidence="3 8">Belongs to the methylenetetrahydrofolate reductase family.</text>
</comment>
<proteinExistence type="inferred from homology"/>
<dbReference type="InterPro" id="IPR029041">
    <property type="entry name" value="FAD-linked_oxidoreductase-like"/>
</dbReference>
<dbReference type="RefSeq" id="WP_123198158.1">
    <property type="nucleotide sequence ID" value="NZ_QICB01000003.1"/>
</dbReference>
<evidence type="ECO:0000256" key="1">
    <source>
        <dbReference type="ARBA" id="ARBA00001974"/>
    </source>
</evidence>
<dbReference type="OrthoDB" id="9812555at2"/>
<dbReference type="UniPathway" id="UPA00193"/>
<dbReference type="Gene3D" id="3.20.20.220">
    <property type="match status" value="1"/>
</dbReference>
<sequence>MQISQVFERDGLPVSFEIFPPKGELPVEAAHALAAELSMLDPAFVSVTYSAGGSGNSERTIDVARMAKDDFDLAMMAHLTCMGATKNDVHQVLAAMRAAGIENVLALRGDSVEGVSTADFHFAKDLIPVAREAGFCVGAAAYPEGHIECLDFDESIRHLRQKQDAGAQFFVTQLFFDNACALRFLDAALNAGVTVPITFGIMPFLSKAQISRMVFMCGASLPSPIIKLLARYENDPASLRAAGIEYACEQLEGLAAEGVDGLHIYTMNQPAIAAAAMEALRASGAVV</sequence>
<dbReference type="PANTHER" id="PTHR45754">
    <property type="entry name" value="METHYLENETETRAHYDROFOLATE REDUCTASE"/>
    <property type="match status" value="1"/>
</dbReference>
<evidence type="ECO:0000256" key="5">
    <source>
        <dbReference type="ARBA" id="ARBA00022827"/>
    </source>
</evidence>
<keyword evidence="6 8" id="KW-0560">Oxidoreductase</keyword>
<dbReference type="EMBL" id="QICB01000003">
    <property type="protein sequence ID" value="RNL19836.1"/>
    <property type="molecule type" value="Genomic_DNA"/>
</dbReference>
<dbReference type="GO" id="GO:0009086">
    <property type="term" value="P:methionine biosynthetic process"/>
    <property type="evidence" value="ECO:0007669"/>
    <property type="project" value="TreeGrafter"/>
</dbReference>
<reference evidence="10" key="1">
    <citation type="submission" date="2018-05" db="EMBL/GenBank/DDBJ databases">
        <title>Genome Sequencing of selected type strains of the family Eggerthellaceae.</title>
        <authorList>
            <person name="Danylec N."/>
            <person name="Stoll D.A."/>
            <person name="Doetsch A."/>
            <person name="Huch M."/>
        </authorList>
    </citation>
    <scope>NUCLEOTIDE SEQUENCE [LARGE SCALE GENOMIC DNA]</scope>
    <source>
        <strain evidence="10">DSM 17537</strain>
    </source>
</reference>
<evidence type="ECO:0000256" key="3">
    <source>
        <dbReference type="ARBA" id="ARBA00006743"/>
    </source>
</evidence>
<dbReference type="SUPFAM" id="SSF51730">
    <property type="entry name" value="FAD-linked oxidoreductase"/>
    <property type="match status" value="1"/>
</dbReference>
<accession>A0A3N0AF65</accession>
<dbReference type="PANTHER" id="PTHR45754:SF3">
    <property type="entry name" value="METHYLENETETRAHYDROFOLATE REDUCTASE (NADPH)"/>
    <property type="match status" value="1"/>
</dbReference>
<evidence type="ECO:0000256" key="8">
    <source>
        <dbReference type="RuleBase" id="RU003862"/>
    </source>
</evidence>
<comment type="pathway">
    <text evidence="2 8">One-carbon metabolism; tetrahydrofolate interconversion.</text>
</comment>
<comment type="cofactor">
    <cofactor evidence="1 8">
        <name>FAD</name>
        <dbReference type="ChEBI" id="CHEBI:57692"/>
    </cofactor>
</comment>
<evidence type="ECO:0000313" key="10">
    <source>
        <dbReference type="Proteomes" id="UP000267368"/>
    </source>
</evidence>
<dbReference type="InterPro" id="IPR003171">
    <property type="entry name" value="Mehydrof_redctse-like"/>
</dbReference>
<evidence type="ECO:0000313" key="9">
    <source>
        <dbReference type="EMBL" id="RNL19836.1"/>
    </source>
</evidence>
<organism evidence="9 10">
    <name type="scientific">Slackia faecicanis</name>
    <dbReference type="NCBI Taxonomy" id="255723"/>
    <lineage>
        <taxon>Bacteria</taxon>
        <taxon>Bacillati</taxon>
        <taxon>Actinomycetota</taxon>
        <taxon>Coriobacteriia</taxon>
        <taxon>Eggerthellales</taxon>
        <taxon>Eggerthellaceae</taxon>
        <taxon>Slackia</taxon>
    </lineage>
</organism>
<comment type="caution">
    <text evidence="9">The sequence shown here is derived from an EMBL/GenBank/DDBJ whole genome shotgun (WGS) entry which is preliminary data.</text>
</comment>
<keyword evidence="4 8" id="KW-0285">Flavoprotein</keyword>
<dbReference type="Proteomes" id="UP000267368">
    <property type="component" value="Unassembled WGS sequence"/>
</dbReference>
<evidence type="ECO:0000256" key="4">
    <source>
        <dbReference type="ARBA" id="ARBA00022630"/>
    </source>
</evidence>
<dbReference type="GO" id="GO:0106312">
    <property type="term" value="F:methylenetetrahydrofolate reductase (NADH) activity"/>
    <property type="evidence" value="ECO:0007669"/>
    <property type="project" value="UniProtKB-EC"/>
</dbReference>
<comment type="catalytic activity">
    <reaction evidence="7">
        <text>(6S)-5-methyl-5,6,7,8-tetrahydrofolate + NAD(+) = (6R)-5,10-methylene-5,6,7,8-tetrahydrofolate + NADH + H(+)</text>
        <dbReference type="Rhea" id="RHEA:19821"/>
        <dbReference type="ChEBI" id="CHEBI:15378"/>
        <dbReference type="ChEBI" id="CHEBI:15636"/>
        <dbReference type="ChEBI" id="CHEBI:18608"/>
        <dbReference type="ChEBI" id="CHEBI:57540"/>
        <dbReference type="ChEBI" id="CHEBI:57945"/>
        <dbReference type="EC" id="1.5.1.54"/>
    </reaction>
    <physiologicalReaction direction="right-to-left" evidence="7">
        <dbReference type="Rhea" id="RHEA:19823"/>
    </physiologicalReaction>
</comment>
<dbReference type="Pfam" id="PF02219">
    <property type="entry name" value="MTHFR"/>
    <property type="match status" value="1"/>
</dbReference>
<name>A0A3N0AF65_9ACTN</name>
<dbReference type="GO" id="GO:0035999">
    <property type="term" value="P:tetrahydrofolate interconversion"/>
    <property type="evidence" value="ECO:0007669"/>
    <property type="project" value="UniProtKB-UniPathway"/>
</dbReference>
<gene>
    <name evidence="9" type="ORF">DMP07_05560</name>
</gene>
<dbReference type="AlphaFoldDB" id="A0A3N0AF65"/>
<dbReference type="GO" id="GO:0071949">
    <property type="term" value="F:FAD binding"/>
    <property type="evidence" value="ECO:0007669"/>
    <property type="project" value="TreeGrafter"/>
</dbReference>
<evidence type="ECO:0000256" key="7">
    <source>
        <dbReference type="ARBA" id="ARBA00048628"/>
    </source>
</evidence>
<protein>
    <recommendedName>
        <fullName evidence="8">Methylenetetrahydrofolate reductase</fullName>
    </recommendedName>
</protein>